<proteinExistence type="predicted"/>
<keyword evidence="1" id="KW-0732">Signal</keyword>
<reference evidence="3 4" key="1">
    <citation type="submission" date="2019-02" db="EMBL/GenBank/DDBJ databases">
        <title>Deep-cultivation of Planctomycetes and their phenomic and genomic characterization uncovers novel biology.</title>
        <authorList>
            <person name="Wiegand S."/>
            <person name="Jogler M."/>
            <person name="Boedeker C."/>
            <person name="Pinto D."/>
            <person name="Vollmers J."/>
            <person name="Rivas-Marin E."/>
            <person name="Kohn T."/>
            <person name="Peeters S.H."/>
            <person name="Heuer A."/>
            <person name="Rast P."/>
            <person name="Oberbeckmann S."/>
            <person name="Bunk B."/>
            <person name="Jeske O."/>
            <person name="Meyerdierks A."/>
            <person name="Storesund J.E."/>
            <person name="Kallscheuer N."/>
            <person name="Luecker S."/>
            <person name="Lage O.M."/>
            <person name="Pohl T."/>
            <person name="Merkel B.J."/>
            <person name="Hornburger P."/>
            <person name="Mueller R.-W."/>
            <person name="Bruemmer F."/>
            <person name="Labrenz M."/>
            <person name="Spormann A.M."/>
            <person name="Op den Camp H."/>
            <person name="Overmann J."/>
            <person name="Amann R."/>
            <person name="Jetten M.S.M."/>
            <person name="Mascher T."/>
            <person name="Medema M.H."/>
            <person name="Devos D.P."/>
            <person name="Kaster A.-K."/>
            <person name="Ovreas L."/>
            <person name="Rohde M."/>
            <person name="Galperin M.Y."/>
            <person name="Jogler C."/>
        </authorList>
    </citation>
    <scope>NUCLEOTIDE SEQUENCE [LARGE SCALE GENOMIC DNA]</scope>
    <source>
        <strain evidence="3 4">Pla175</strain>
    </source>
</reference>
<name>A0A518DBA1_9BACT</name>
<accession>A0A518DBA1</accession>
<feature type="domain" description="Ice-binding protein C-terminal" evidence="2">
    <location>
        <begin position="226"/>
        <end position="244"/>
    </location>
</feature>
<dbReference type="Proteomes" id="UP000317429">
    <property type="component" value="Chromosome"/>
</dbReference>
<dbReference type="Pfam" id="PF07589">
    <property type="entry name" value="PEP-CTERM"/>
    <property type="match status" value="1"/>
</dbReference>
<evidence type="ECO:0000256" key="1">
    <source>
        <dbReference type="SAM" id="SignalP"/>
    </source>
</evidence>
<dbReference type="AlphaFoldDB" id="A0A518DBA1"/>
<keyword evidence="4" id="KW-1185">Reference proteome</keyword>
<evidence type="ECO:0000259" key="2">
    <source>
        <dbReference type="Pfam" id="PF07589"/>
    </source>
</evidence>
<organism evidence="3 4">
    <name type="scientific">Pirellulimonas nuda</name>
    <dbReference type="NCBI Taxonomy" id="2528009"/>
    <lineage>
        <taxon>Bacteria</taxon>
        <taxon>Pseudomonadati</taxon>
        <taxon>Planctomycetota</taxon>
        <taxon>Planctomycetia</taxon>
        <taxon>Pirellulales</taxon>
        <taxon>Lacipirellulaceae</taxon>
        <taxon>Pirellulimonas</taxon>
    </lineage>
</organism>
<evidence type="ECO:0000313" key="3">
    <source>
        <dbReference type="EMBL" id="QDU88771.1"/>
    </source>
</evidence>
<dbReference type="NCBIfam" id="TIGR02595">
    <property type="entry name" value="PEP_CTERM"/>
    <property type="match status" value="1"/>
</dbReference>
<dbReference type="InterPro" id="IPR013424">
    <property type="entry name" value="Ice-binding_C"/>
</dbReference>
<sequence precursor="true">MIRKRLLFSAIGLGLLGSVASADSVTGFNAVTYDNSDPANIFLTGLTYNSVTYNSSQFVYGKTDRYYNLTAGGTALWAPEGSAFPADGTAVGGTSNPKAFDLGSEADNNLWLIDPAVPVGAGSGTPDMASLDGLPYLKTLFASPVTDIFLFERGGGDPGTATPILSADGLTLGTPLQLAYSAVAGGNILSGQGVQGFVYHADSPIWGFQIDASGLDALTILTPVGVPEPSSLVLLGLAGALLFRFKK</sequence>
<feature type="chain" id="PRO_5021818421" description="Ice-binding protein C-terminal domain-containing protein" evidence="1">
    <location>
        <begin position="23"/>
        <end position="247"/>
    </location>
</feature>
<protein>
    <recommendedName>
        <fullName evidence="2">Ice-binding protein C-terminal domain-containing protein</fullName>
    </recommendedName>
</protein>
<gene>
    <name evidence="3" type="ORF">Pla175_21540</name>
</gene>
<feature type="signal peptide" evidence="1">
    <location>
        <begin position="1"/>
        <end position="22"/>
    </location>
</feature>
<dbReference type="KEGG" id="pnd:Pla175_21540"/>
<evidence type="ECO:0000313" key="4">
    <source>
        <dbReference type="Proteomes" id="UP000317429"/>
    </source>
</evidence>
<dbReference type="EMBL" id="CP036291">
    <property type="protein sequence ID" value="QDU88771.1"/>
    <property type="molecule type" value="Genomic_DNA"/>
</dbReference>